<dbReference type="Gene3D" id="3.30.710.10">
    <property type="entry name" value="Potassium Channel Kv1.1, Chain A"/>
    <property type="match status" value="1"/>
</dbReference>
<dbReference type="SUPFAM" id="SSF54695">
    <property type="entry name" value="POZ domain"/>
    <property type="match status" value="1"/>
</dbReference>
<comment type="caution">
    <text evidence="3">The sequence shown here is derived from an EMBL/GenBank/DDBJ whole genome shotgun (WGS) entry which is preliminary data.</text>
</comment>
<sequence length="270" mass="30752">MPDVRAIQPAKPDATSASTSQRDRRDGDHYIETITFKVEDRLFKVPRYHFLHSSEIFATTFTLPPGAGVHTEGKSDKNPVVLEGISMVDFQRLLKILYPPDMKSQILSITDARWMTKEEWVSVLKLSTQWYFLATRDLAIKQLDKLPDMGSVERILLARQYDVPHWLKTGYTQLARRAAGISQEEAAQIGWETAFQLCQVREAAMKAGNTSCLRSLERHANVEGTFREEFKQAELASAGYSSETASEPPRKRLRISLSDWPWDSDINSLF</sequence>
<dbReference type="Pfam" id="PF00651">
    <property type="entry name" value="BTB"/>
    <property type="match status" value="1"/>
</dbReference>
<evidence type="ECO:0000313" key="3">
    <source>
        <dbReference type="EMBL" id="KAF7356247.1"/>
    </source>
</evidence>
<gene>
    <name evidence="3" type="ORF">MVEN_00956200</name>
</gene>
<dbReference type="Proteomes" id="UP000620124">
    <property type="component" value="Unassembled WGS sequence"/>
</dbReference>
<keyword evidence="4" id="KW-1185">Reference proteome</keyword>
<dbReference type="InterPro" id="IPR000210">
    <property type="entry name" value="BTB/POZ_dom"/>
</dbReference>
<evidence type="ECO:0000313" key="4">
    <source>
        <dbReference type="Proteomes" id="UP000620124"/>
    </source>
</evidence>
<evidence type="ECO:0000256" key="1">
    <source>
        <dbReference type="SAM" id="MobiDB-lite"/>
    </source>
</evidence>
<accession>A0A8H7D1R9</accession>
<feature type="region of interest" description="Disordered" evidence="1">
    <location>
        <begin position="1"/>
        <end position="25"/>
    </location>
</feature>
<protein>
    <recommendedName>
        <fullName evidence="2">BTB domain-containing protein</fullName>
    </recommendedName>
</protein>
<feature type="domain" description="BTB" evidence="2">
    <location>
        <begin position="33"/>
        <end position="104"/>
    </location>
</feature>
<proteinExistence type="predicted"/>
<evidence type="ECO:0000259" key="2">
    <source>
        <dbReference type="Pfam" id="PF00651"/>
    </source>
</evidence>
<dbReference type="OrthoDB" id="2593747at2759"/>
<reference evidence="3" key="1">
    <citation type="submission" date="2020-05" db="EMBL/GenBank/DDBJ databases">
        <title>Mycena genomes resolve the evolution of fungal bioluminescence.</title>
        <authorList>
            <person name="Tsai I.J."/>
        </authorList>
    </citation>
    <scope>NUCLEOTIDE SEQUENCE</scope>
    <source>
        <strain evidence="3">CCC161011</strain>
    </source>
</reference>
<organism evidence="3 4">
    <name type="scientific">Mycena venus</name>
    <dbReference type="NCBI Taxonomy" id="2733690"/>
    <lineage>
        <taxon>Eukaryota</taxon>
        <taxon>Fungi</taxon>
        <taxon>Dikarya</taxon>
        <taxon>Basidiomycota</taxon>
        <taxon>Agaricomycotina</taxon>
        <taxon>Agaricomycetes</taxon>
        <taxon>Agaricomycetidae</taxon>
        <taxon>Agaricales</taxon>
        <taxon>Marasmiineae</taxon>
        <taxon>Mycenaceae</taxon>
        <taxon>Mycena</taxon>
    </lineage>
</organism>
<dbReference type="AlphaFoldDB" id="A0A8H7D1R9"/>
<dbReference type="EMBL" id="JACAZI010000007">
    <property type="protein sequence ID" value="KAF7356247.1"/>
    <property type="molecule type" value="Genomic_DNA"/>
</dbReference>
<name>A0A8H7D1R9_9AGAR</name>
<dbReference type="InterPro" id="IPR011333">
    <property type="entry name" value="SKP1/BTB/POZ_sf"/>
</dbReference>